<keyword evidence="3" id="KW-0378">Hydrolase</keyword>
<dbReference type="InterPro" id="IPR001375">
    <property type="entry name" value="Peptidase_S9_cat"/>
</dbReference>
<evidence type="ECO:0000259" key="2">
    <source>
        <dbReference type="Pfam" id="PF00326"/>
    </source>
</evidence>
<evidence type="ECO:0000256" key="1">
    <source>
        <dbReference type="ARBA" id="ARBA00022729"/>
    </source>
</evidence>
<proteinExistence type="predicted"/>
<dbReference type="Gene3D" id="3.40.50.1820">
    <property type="entry name" value="alpha/beta hydrolase"/>
    <property type="match status" value="1"/>
</dbReference>
<dbReference type="PANTHER" id="PTHR43037">
    <property type="entry name" value="UNNAMED PRODUCT-RELATED"/>
    <property type="match status" value="1"/>
</dbReference>
<reference evidence="3 4" key="1">
    <citation type="submission" date="2019-02" db="EMBL/GenBank/DDBJ databases">
        <title>Deep-cultivation of Planctomycetes and their phenomic and genomic characterization uncovers novel biology.</title>
        <authorList>
            <person name="Wiegand S."/>
            <person name="Jogler M."/>
            <person name="Boedeker C."/>
            <person name="Pinto D."/>
            <person name="Vollmers J."/>
            <person name="Rivas-Marin E."/>
            <person name="Kohn T."/>
            <person name="Peeters S.H."/>
            <person name="Heuer A."/>
            <person name="Rast P."/>
            <person name="Oberbeckmann S."/>
            <person name="Bunk B."/>
            <person name="Jeske O."/>
            <person name="Meyerdierks A."/>
            <person name="Storesund J.E."/>
            <person name="Kallscheuer N."/>
            <person name="Luecker S."/>
            <person name="Lage O.M."/>
            <person name="Pohl T."/>
            <person name="Merkel B.J."/>
            <person name="Hornburger P."/>
            <person name="Mueller R.-W."/>
            <person name="Bruemmer F."/>
            <person name="Labrenz M."/>
            <person name="Spormann A.M."/>
            <person name="Op den Camp H."/>
            <person name="Overmann J."/>
            <person name="Amann R."/>
            <person name="Jetten M.S.M."/>
            <person name="Mascher T."/>
            <person name="Medema M.H."/>
            <person name="Devos D.P."/>
            <person name="Kaster A.-K."/>
            <person name="Ovreas L."/>
            <person name="Rohde M."/>
            <person name="Galperin M.Y."/>
            <person name="Jogler C."/>
        </authorList>
    </citation>
    <scope>NUCLEOTIDE SEQUENCE [LARGE SCALE GENOMIC DNA]</scope>
    <source>
        <strain evidence="3 4">Mal52</strain>
    </source>
</reference>
<dbReference type="GO" id="GO:0006508">
    <property type="term" value="P:proteolysis"/>
    <property type="evidence" value="ECO:0007669"/>
    <property type="project" value="InterPro"/>
</dbReference>
<name>A0A517ZGX2_9PLAN</name>
<dbReference type="AlphaFoldDB" id="A0A517ZGX2"/>
<sequence length="283" mass="30799">MNLAARKQWHCLVLASLLLGVGLRENLDAADGFSDPIDVSFTAEGDGTTQKYVLLLPDGFSAEQSYPLMVALHGHGSDRWQFATSTVNECRAARDVALKHGMIFVAPDYRAKTSWMGPQAEADMIQILKALKTKYKIEKTILVGASMGGSSSLSFAAMHPELIDGVAAMNGTANHLEYENFQDAIQASFGGSKREIPAEYKRRSAEYWPERLTMPVAITTGGLDKSVPPDSCTRLAIVLKKLNAHVLHIHRPQGGHSTTSADAVKSLDFVCDHVLTEEKTTAK</sequence>
<organism evidence="3 4">
    <name type="scientific">Symmachiella dynata</name>
    <dbReference type="NCBI Taxonomy" id="2527995"/>
    <lineage>
        <taxon>Bacteria</taxon>
        <taxon>Pseudomonadati</taxon>
        <taxon>Planctomycetota</taxon>
        <taxon>Planctomycetia</taxon>
        <taxon>Planctomycetales</taxon>
        <taxon>Planctomycetaceae</taxon>
        <taxon>Symmachiella</taxon>
    </lineage>
</organism>
<dbReference type="EC" id="3.7.1.14" evidence="3"/>
<evidence type="ECO:0000313" key="4">
    <source>
        <dbReference type="Proteomes" id="UP000319383"/>
    </source>
</evidence>
<keyword evidence="1" id="KW-0732">Signal</keyword>
<dbReference type="Pfam" id="PF00326">
    <property type="entry name" value="Peptidase_S9"/>
    <property type="match status" value="1"/>
</dbReference>
<dbReference type="KEGG" id="sdyn:Mal52_01550"/>
<dbReference type="SUPFAM" id="SSF53474">
    <property type="entry name" value="alpha/beta-Hydrolases"/>
    <property type="match status" value="1"/>
</dbReference>
<protein>
    <submittedName>
        <fullName evidence="3">2-hydroxy-6-oxononadienedioate/2-hydroxy-6-oxononatrienedioate hydrolase</fullName>
        <ecNumber evidence="3">3.7.1.14</ecNumber>
    </submittedName>
</protein>
<gene>
    <name evidence="3" type="primary">mhpC</name>
    <name evidence="3" type="ORF">Mal52_01550</name>
</gene>
<dbReference type="InterPro" id="IPR050955">
    <property type="entry name" value="Plant_Biomass_Hydrol_Est"/>
</dbReference>
<feature type="domain" description="Peptidase S9 prolyl oligopeptidase catalytic" evidence="2">
    <location>
        <begin position="121"/>
        <end position="262"/>
    </location>
</feature>
<accession>A0A517ZGX2</accession>
<keyword evidence="4" id="KW-1185">Reference proteome</keyword>
<dbReference type="PANTHER" id="PTHR43037:SF4">
    <property type="entry name" value="PEPTIDASE S9 PROLYL OLIGOPEPTIDASE CATALYTIC DOMAIN-CONTAINING PROTEIN"/>
    <property type="match status" value="1"/>
</dbReference>
<evidence type="ECO:0000313" key="3">
    <source>
        <dbReference type="EMBL" id="QDU41702.1"/>
    </source>
</evidence>
<dbReference type="RefSeq" id="WP_145380486.1">
    <property type="nucleotide sequence ID" value="NZ_CP036276.1"/>
</dbReference>
<dbReference type="InterPro" id="IPR029058">
    <property type="entry name" value="AB_hydrolase_fold"/>
</dbReference>
<dbReference type="EMBL" id="CP036276">
    <property type="protein sequence ID" value="QDU41702.1"/>
    <property type="molecule type" value="Genomic_DNA"/>
</dbReference>
<dbReference type="GO" id="GO:0008236">
    <property type="term" value="F:serine-type peptidase activity"/>
    <property type="evidence" value="ECO:0007669"/>
    <property type="project" value="InterPro"/>
</dbReference>
<dbReference type="Proteomes" id="UP000319383">
    <property type="component" value="Chromosome"/>
</dbReference>